<dbReference type="InterPro" id="IPR002716">
    <property type="entry name" value="PIN_dom"/>
</dbReference>
<organism evidence="2 3">
    <name type="scientific">Methylomonas methanica</name>
    <dbReference type="NCBI Taxonomy" id="421"/>
    <lineage>
        <taxon>Bacteria</taxon>
        <taxon>Pseudomonadati</taxon>
        <taxon>Pseudomonadota</taxon>
        <taxon>Gammaproteobacteria</taxon>
        <taxon>Methylococcales</taxon>
        <taxon>Methylococcaceae</taxon>
        <taxon>Methylomonas</taxon>
    </lineage>
</organism>
<proteinExistence type="predicted"/>
<evidence type="ECO:0000313" key="3">
    <source>
        <dbReference type="Proteomes" id="UP000077763"/>
    </source>
</evidence>
<evidence type="ECO:0000259" key="1">
    <source>
        <dbReference type="Pfam" id="PF01850"/>
    </source>
</evidence>
<accession>A0A177MHD6</accession>
<name>A0A177MHD6_METMH</name>
<protein>
    <submittedName>
        <fullName evidence="2">Twitching motility protein PilT</fullName>
    </submittedName>
</protein>
<dbReference type="Pfam" id="PF01850">
    <property type="entry name" value="PIN"/>
    <property type="match status" value="1"/>
</dbReference>
<dbReference type="InterPro" id="IPR052106">
    <property type="entry name" value="PINc/VapC_TA"/>
</dbReference>
<dbReference type="SUPFAM" id="SSF88723">
    <property type="entry name" value="PIN domain-like"/>
    <property type="match status" value="1"/>
</dbReference>
<feature type="domain" description="PIN" evidence="1">
    <location>
        <begin position="6"/>
        <end position="115"/>
    </location>
</feature>
<dbReference type="PANTHER" id="PTHR38826">
    <property type="entry name" value="RIBONUCLEASE VAPC13"/>
    <property type="match status" value="1"/>
</dbReference>
<evidence type="ECO:0000313" key="2">
    <source>
        <dbReference type="EMBL" id="OAI05208.1"/>
    </source>
</evidence>
<dbReference type="Proteomes" id="UP000077763">
    <property type="component" value="Unassembled WGS sequence"/>
</dbReference>
<sequence length="135" mass="14861">MTGRAFADTNLFVYAESQDQNKSLSAMDVIQASPVISTQVINETISVLTRKHGFSISEAYEIAQSLLDLCEVVAVDVTTVRKAMDLAKRYALSHWDSLIVAAALLANCEKLYSEDMQHGQVFDDCLTVVNPFKAV</sequence>
<dbReference type="Gene3D" id="3.40.50.1010">
    <property type="entry name" value="5'-nuclease"/>
    <property type="match status" value="1"/>
</dbReference>
<dbReference type="EMBL" id="LUUH01000046">
    <property type="protein sequence ID" value="OAI05208.1"/>
    <property type="molecule type" value="Genomic_DNA"/>
</dbReference>
<dbReference type="CDD" id="cd18692">
    <property type="entry name" value="PIN_VapC-like"/>
    <property type="match status" value="1"/>
</dbReference>
<gene>
    <name evidence="2" type="ORF">A1353_11880</name>
</gene>
<dbReference type="PANTHER" id="PTHR38826:SF5">
    <property type="entry name" value="RIBONUCLEASE VAPC13"/>
    <property type="match status" value="1"/>
</dbReference>
<dbReference type="InterPro" id="IPR029060">
    <property type="entry name" value="PIN-like_dom_sf"/>
</dbReference>
<comment type="caution">
    <text evidence="2">The sequence shown here is derived from an EMBL/GenBank/DDBJ whole genome shotgun (WGS) entry which is preliminary data.</text>
</comment>
<dbReference type="AlphaFoldDB" id="A0A177MHD6"/>
<reference evidence="2 3" key="1">
    <citation type="submission" date="2016-03" db="EMBL/GenBank/DDBJ databases">
        <authorList>
            <person name="Ploux O."/>
        </authorList>
    </citation>
    <scope>NUCLEOTIDE SEQUENCE [LARGE SCALE GENOMIC DNA]</scope>
    <source>
        <strain evidence="2 3">R-45371</strain>
    </source>
</reference>
<dbReference type="RefSeq" id="WP_064036486.1">
    <property type="nucleotide sequence ID" value="NZ_LUUH01000046.1"/>
</dbReference>